<organism evidence="2 3">
    <name type="scientific">Posidoniimonas polymericola</name>
    <dbReference type="NCBI Taxonomy" id="2528002"/>
    <lineage>
        <taxon>Bacteria</taxon>
        <taxon>Pseudomonadati</taxon>
        <taxon>Planctomycetota</taxon>
        <taxon>Planctomycetia</taxon>
        <taxon>Pirellulales</taxon>
        <taxon>Lacipirellulaceae</taxon>
        <taxon>Posidoniimonas</taxon>
    </lineage>
</organism>
<dbReference type="RefSeq" id="WP_146590741.1">
    <property type="nucleotide sequence ID" value="NZ_SJPO01000012.1"/>
</dbReference>
<evidence type="ECO:0000313" key="3">
    <source>
        <dbReference type="Proteomes" id="UP000318478"/>
    </source>
</evidence>
<feature type="region of interest" description="Disordered" evidence="1">
    <location>
        <begin position="16"/>
        <end position="59"/>
    </location>
</feature>
<protein>
    <submittedName>
        <fullName evidence="2">Uncharacterized protein</fullName>
    </submittedName>
</protein>
<accession>A0A5C5Y0H4</accession>
<proteinExistence type="predicted"/>
<dbReference type="AlphaFoldDB" id="A0A5C5Y0H4"/>
<dbReference type="Proteomes" id="UP000318478">
    <property type="component" value="Unassembled WGS sequence"/>
</dbReference>
<feature type="compositionally biased region" description="Basic and acidic residues" evidence="1">
    <location>
        <begin position="22"/>
        <end position="31"/>
    </location>
</feature>
<gene>
    <name evidence="2" type="ORF">Pla123a_43030</name>
</gene>
<comment type="caution">
    <text evidence="2">The sequence shown here is derived from an EMBL/GenBank/DDBJ whole genome shotgun (WGS) entry which is preliminary data.</text>
</comment>
<dbReference type="OrthoDB" id="9960624at2"/>
<reference evidence="2 3" key="1">
    <citation type="submission" date="2019-02" db="EMBL/GenBank/DDBJ databases">
        <title>Deep-cultivation of Planctomycetes and their phenomic and genomic characterization uncovers novel biology.</title>
        <authorList>
            <person name="Wiegand S."/>
            <person name="Jogler M."/>
            <person name="Boedeker C."/>
            <person name="Pinto D."/>
            <person name="Vollmers J."/>
            <person name="Rivas-Marin E."/>
            <person name="Kohn T."/>
            <person name="Peeters S.H."/>
            <person name="Heuer A."/>
            <person name="Rast P."/>
            <person name="Oberbeckmann S."/>
            <person name="Bunk B."/>
            <person name="Jeske O."/>
            <person name="Meyerdierks A."/>
            <person name="Storesund J.E."/>
            <person name="Kallscheuer N."/>
            <person name="Luecker S."/>
            <person name="Lage O.M."/>
            <person name="Pohl T."/>
            <person name="Merkel B.J."/>
            <person name="Hornburger P."/>
            <person name="Mueller R.-W."/>
            <person name="Bruemmer F."/>
            <person name="Labrenz M."/>
            <person name="Spormann A.M."/>
            <person name="Op Den Camp H."/>
            <person name="Overmann J."/>
            <person name="Amann R."/>
            <person name="Jetten M.S.M."/>
            <person name="Mascher T."/>
            <person name="Medema M.H."/>
            <person name="Devos D.P."/>
            <person name="Kaster A.-K."/>
            <person name="Ovreas L."/>
            <person name="Rohde M."/>
            <person name="Galperin M.Y."/>
            <person name="Jogler C."/>
        </authorList>
    </citation>
    <scope>NUCLEOTIDE SEQUENCE [LARGE SCALE GENOMIC DNA]</scope>
    <source>
        <strain evidence="2 3">Pla123a</strain>
    </source>
</reference>
<feature type="compositionally biased region" description="Basic residues" evidence="1">
    <location>
        <begin position="33"/>
        <end position="43"/>
    </location>
</feature>
<dbReference type="EMBL" id="SJPO01000012">
    <property type="protein sequence ID" value="TWT67745.1"/>
    <property type="molecule type" value="Genomic_DNA"/>
</dbReference>
<keyword evidence="3" id="KW-1185">Reference proteome</keyword>
<evidence type="ECO:0000313" key="2">
    <source>
        <dbReference type="EMBL" id="TWT67745.1"/>
    </source>
</evidence>
<name>A0A5C5Y0H4_9BACT</name>
<sequence length="59" mass="7166">MLTYANIEFAYEQSREGLGYEDQPRRKDYSRNRANRPRRRNQRRVTLGFAGRKLRRGSF</sequence>
<evidence type="ECO:0000256" key="1">
    <source>
        <dbReference type="SAM" id="MobiDB-lite"/>
    </source>
</evidence>